<proteinExistence type="predicted"/>
<feature type="transmembrane region" description="Helical" evidence="1">
    <location>
        <begin position="34"/>
        <end position="55"/>
    </location>
</feature>
<evidence type="ECO:0000256" key="1">
    <source>
        <dbReference type="SAM" id="Phobius"/>
    </source>
</evidence>
<keyword evidence="3" id="KW-1185">Reference proteome</keyword>
<keyword evidence="1" id="KW-1133">Transmembrane helix</keyword>
<dbReference type="EMBL" id="BONE01000023">
    <property type="protein sequence ID" value="GIF73733.1"/>
    <property type="molecule type" value="Genomic_DNA"/>
</dbReference>
<sequence>MALKWGSVVVAVISATMFASANIIVGLLDENELPVAFNLVTVAATSVGVILAVLAELYNRVNVRLNALAEFVAARLNEVDAHTGDRNAGFVEGYLLSHGEQATGAIVPFGSRPARRTGLIDD</sequence>
<accession>A0ABQ4CRW0</accession>
<dbReference type="RefSeq" id="WP_203713772.1">
    <property type="nucleotide sequence ID" value="NZ_BONE01000023.1"/>
</dbReference>
<name>A0ABQ4CRW0_9ACTN</name>
<dbReference type="Proteomes" id="UP000604117">
    <property type="component" value="Unassembled WGS sequence"/>
</dbReference>
<protein>
    <submittedName>
        <fullName evidence="2">Uncharacterized protein</fullName>
    </submittedName>
</protein>
<keyword evidence="1" id="KW-0812">Transmembrane</keyword>
<comment type="caution">
    <text evidence="2">The sequence shown here is derived from an EMBL/GenBank/DDBJ whole genome shotgun (WGS) entry which is preliminary data.</text>
</comment>
<evidence type="ECO:0000313" key="2">
    <source>
        <dbReference type="EMBL" id="GIF73733.1"/>
    </source>
</evidence>
<reference evidence="2 3" key="1">
    <citation type="submission" date="2021-01" db="EMBL/GenBank/DDBJ databases">
        <title>Whole genome shotgun sequence of Asanoa siamensis NBRC 107932.</title>
        <authorList>
            <person name="Komaki H."/>
            <person name="Tamura T."/>
        </authorList>
    </citation>
    <scope>NUCLEOTIDE SEQUENCE [LARGE SCALE GENOMIC DNA]</scope>
    <source>
        <strain evidence="2 3">NBRC 107932</strain>
    </source>
</reference>
<organism evidence="2 3">
    <name type="scientific">Asanoa siamensis</name>
    <dbReference type="NCBI Taxonomy" id="926357"/>
    <lineage>
        <taxon>Bacteria</taxon>
        <taxon>Bacillati</taxon>
        <taxon>Actinomycetota</taxon>
        <taxon>Actinomycetes</taxon>
        <taxon>Micromonosporales</taxon>
        <taxon>Micromonosporaceae</taxon>
        <taxon>Asanoa</taxon>
    </lineage>
</organism>
<gene>
    <name evidence="2" type="ORF">Asi02nite_32510</name>
</gene>
<evidence type="ECO:0000313" key="3">
    <source>
        <dbReference type="Proteomes" id="UP000604117"/>
    </source>
</evidence>
<feature type="transmembrane region" description="Helical" evidence="1">
    <location>
        <begin position="7"/>
        <end position="28"/>
    </location>
</feature>
<keyword evidence="1" id="KW-0472">Membrane</keyword>